<gene>
    <name evidence="2" type="ORF">PFICI_00827</name>
</gene>
<reference evidence="3" key="1">
    <citation type="journal article" date="2015" name="BMC Genomics">
        <title>Genomic and transcriptomic analysis of the endophytic fungus Pestalotiopsis fici reveals its lifestyle and high potential for synthesis of natural products.</title>
        <authorList>
            <person name="Wang X."/>
            <person name="Zhang X."/>
            <person name="Liu L."/>
            <person name="Xiang M."/>
            <person name="Wang W."/>
            <person name="Sun X."/>
            <person name="Che Y."/>
            <person name="Guo L."/>
            <person name="Liu G."/>
            <person name="Guo L."/>
            <person name="Wang C."/>
            <person name="Yin W.B."/>
            <person name="Stadler M."/>
            <person name="Zhang X."/>
            <person name="Liu X."/>
        </authorList>
    </citation>
    <scope>NUCLEOTIDE SEQUENCE [LARGE SCALE GENOMIC DNA]</scope>
    <source>
        <strain evidence="3">W106-1 / CGMCC3.15140</strain>
    </source>
</reference>
<name>W3XLX4_PESFW</name>
<dbReference type="InParanoid" id="W3XLX4"/>
<keyword evidence="1" id="KW-0732">Signal</keyword>
<evidence type="ECO:0000313" key="2">
    <source>
        <dbReference type="EMBL" id="ETS86999.1"/>
    </source>
</evidence>
<dbReference type="AlphaFoldDB" id="W3XLX4"/>
<dbReference type="HOGENOM" id="CLU_1982042_0_0_1"/>
<evidence type="ECO:0000256" key="1">
    <source>
        <dbReference type="SAM" id="SignalP"/>
    </source>
</evidence>
<dbReference type="RefSeq" id="XP_007827599.1">
    <property type="nucleotide sequence ID" value="XM_007829408.1"/>
</dbReference>
<evidence type="ECO:0000313" key="3">
    <source>
        <dbReference type="Proteomes" id="UP000030651"/>
    </source>
</evidence>
<dbReference type="GeneID" id="19265840"/>
<dbReference type="EMBL" id="KI912109">
    <property type="protein sequence ID" value="ETS86999.1"/>
    <property type="molecule type" value="Genomic_DNA"/>
</dbReference>
<feature type="chain" id="PRO_5004835971" evidence="1">
    <location>
        <begin position="18"/>
        <end position="135"/>
    </location>
</feature>
<dbReference type="OrthoDB" id="4716556at2759"/>
<keyword evidence="3" id="KW-1185">Reference proteome</keyword>
<dbReference type="Proteomes" id="UP000030651">
    <property type="component" value="Unassembled WGS sequence"/>
</dbReference>
<protein>
    <submittedName>
        <fullName evidence="2">Uncharacterized protein</fullName>
    </submittedName>
</protein>
<sequence length="135" mass="14290">MQSLIIFALALLPTAIGAPTEKRVLGDVELFTEENFAGQSETLFVGDTSDWIANCKKLPEPYALNLGSFRPSSGLLCRLYSSEYPDCSGHGMIIADGSDASGATLFTLANPESQTGGFVGQDAESISCVRCTNCV</sequence>
<feature type="signal peptide" evidence="1">
    <location>
        <begin position="1"/>
        <end position="17"/>
    </location>
</feature>
<organism evidence="2 3">
    <name type="scientific">Pestalotiopsis fici (strain W106-1 / CGMCC3.15140)</name>
    <dbReference type="NCBI Taxonomy" id="1229662"/>
    <lineage>
        <taxon>Eukaryota</taxon>
        <taxon>Fungi</taxon>
        <taxon>Dikarya</taxon>
        <taxon>Ascomycota</taxon>
        <taxon>Pezizomycotina</taxon>
        <taxon>Sordariomycetes</taxon>
        <taxon>Xylariomycetidae</taxon>
        <taxon>Amphisphaeriales</taxon>
        <taxon>Sporocadaceae</taxon>
        <taxon>Pestalotiopsis</taxon>
    </lineage>
</organism>
<proteinExistence type="predicted"/>
<accession>W3XLX4</accession>
<dbReference type="KEGG" id="pfy:PFICI_00827"/>